<dbReference type="GO" id="GO:0016491">
    <property type="term" value="F:oxidoreductase activity"/>
    <property type="evidence" value="ECO:0007669"/>
    <property type="project" value="UniProtKB-KW"/>
</dbReference>
<reference evidence="4" key="2">
    <citation type="submission" date="2020-09" db="EMBL/GenBank/DDBJ databases">
        <authorList>
            <person name="Sun Q."/>
            <person name="Ohkuma M."/>
        </authorList>
    </citation>
    <scope>NUCLEOTIDE SEQUENCE</scope>
    <source>
        <strain evidence="4">JCM 31740</strain>
    </source>
</reference>
<reference evidence="4" key="1">
    <citation type="journal article" date="2014" name="Int. J. Syst. Evol. Microbiol.">
        <title>Complete genome sequence of Corynebacterium casei LMG S-19264T (=DSM 44701T), isolated from a smear-ripened cheese.</title>
        <authorList>
            <consortium name="US DOE Joint Genome Institute (JGI-PGF)"/>
            <person name="Walter F."/>
            <person name="Albersmeier A."/>
            <person name="Kalinowski J."/>
            <person name="Ruckert C."/>
        </authorList>
    </citation>
    <scope>NUCLEOTIDE SEQUENCE</scope>
    <source>
        <strain evidence="4">JCM 31740</strain>
    </source>
</reference>
<dbReference type="InterPro" id="IPR055170">
    <property type="entry name" value="GFO_IDH_MocA-like_dom"/>
</dbReference>
<dbReference type="AlphaFoldDB" id="A0A830H1P2"/>
<evidence type="ECO:0000313" key="5">
    <source>
        <dbReference type="Proteomes" id="UP000616143"/>
    </source>
</evidence>
<sequence>MEVVVLGCRKFGKVHLRALSSLKVPYSIMERNPDVLKDCASTFSPLRTFSSIDEVLRSNADVVDVVLPHNLHRQVVVEALKAGKHVLVEKPIATTVEEGEDMIKASKEYRRKFMVAEQYFFDPTVKAVSSMIREGKLGKVHTIVVRDQRFYDHTGWRTDPTVMGGGALIDGGIHYVDTILNFGGDYEGLTASVSHVGSTLKGEDNTVAFFKFRSGAAGVLLYSWAYRGNPVLPGFEVIGEEGTVYEDVTTRSQADFVDPSRTTAYGLPVLNGKKVEVKTYDVFQEEIGSFIRAVERDEPVPMPPELALRDLKAVLDVYRIAGYSPR</sequence>
<dbReference type="Proteomes" id="UP000616143">
    <property type="component" value="Unassembled WGS sequence"/>
</dbReference>
<dbReference type="InterPro" id="IPR050463">
    <property type="entry name" value="Gfo/Idh/MocA_oxidrdct_glycsds"/>
</dbReference>
<evidence type="ECO:0000256" key="1">
    <source>
        <dbReference type="ARBA" id="ARBA00023002"/>
    </source>
</evidence>
<protein>
    <submittedName>
        <fullName evidence="4">Oxidoreductase</fullName>
    </submittedName>
</protein>
<name>A0A830H1P2_9CREN</name>
<dbReference type="SUPFAM" id="SSF55347">
    <property type="entry name" value="Glyceraldehyde-3-phosphate dehydrogenase-like, C-terminal domain"/>
    <property type="match status" value="1"/>
</dbReference>
<dbReference type="PANTHER" id="PTHR43818">
    <property type="entry name" value="BCDNA.GH03377"/>
    <property type="match status" value="1"/>
</dbReference>
<dbReference type="InterPro" id="IPR000683">
    <property type="entry name" value="Gfo/Idh/MocA-like_OxRdtase_N"/>
</dbReference>
<dbReference type="OrthoDB" id="25239at2157"/>
<proteinExistence type="predicted"/>
<gene>
    <name evidence="4" type="ORF">GCM10007116_17950</name>
</gene>
<dbReference type="Pfam" id="PF01408">
    <property type="entry name" value="GFO_IDH_MocA"/>
    <property type="match status" value="1"/>
</dbReference>
<evidence type="ECO:0000259" key="2">
    <source>
        <dbReference type="Pfam" id="PF01408"/>
    </source>
</evidence>
<dbReference type="EMBL" id="BMQS01000019">
    <property type="protein sequence ID" value="GGU01208.1"/>
    <property type="molecule type" value="Genomic_DNA"/>
</dbReference>
<dbReference type="Gene3D" id="3.30.360.10">
    <property type="entry name" value="Dihydrodipicolinate Reductase, domain 2"/>
    <property type="match status" value="1"/>
</dbReference>
<dbReference type="Gene3D" id="3.40.50.720">
    <property type="entry name" value="NAD(P)-binding Rossmann-like Domain"/>
    <property type="match status" value="1"/>
</dbReference>
<organism evidence="4 5">
    <name type="scientific">Sulfodiicoccus acidiphilus</name>
    <dbReference type="NCBI Taxonomy" id="1670455"/>
    <lineage>
        <taxon>Archaea</taxon>
        <taxon>Thermoproteota</taxon>
        <taxon>Thermoprotei</taxon>
        <taxon>Sulfolobales</taxon>
        <taxon>Sulfolobaceae</taxon>
        <taxon>Sulfodiicoccus</taxon>
    </lineage>
</organism>
<keyword evidence="1" id="KW-0560">Oxidoreductase</keyword>
<evidence type="ECO:0000259" key="3">
    <source>
        <dbReference type="Pfam" id="PF22725"/>
    </source>
</evidence>
<feature type="domain" description="Gfo/Idh/MocA-like oxidoreductase N-terminal" evidence="2">
    <location>
        <begin position="2"/>
        <end position="116"/>
    </location>
</feature>
<feature type="domain" description="GFO/IDH/MocA-like oxidoreductase" evidence="3">
    <location>
        <begin position="126"/>
        <end position="244"/>
    </location>
</feature>
<dbReference type="PANTHER" id="PTHR43818:SF11">
    <property type="entry name" value="BCDNA.GH03377"/>
    <property type="match status" value="1"/>
</dbReference>
<dbReference type="InterPro" id="IPR036291">
    <property type="entry name" value="NAD(P)-bd_dom_sf"/>
</dbReference>
<dbReference type="SUPFAM" id="SSF51735">
    <property type="entry name" value="NAD(P)-binding Rossmann-fold domains"/>
    <property type="match status" value="1"/>
</dbReference>
<accession>A0A830H1P2</accession>
<comment type="caution">
    <text evidence="4">The sequence shown here is derived from an EMBL/GenBank/DDBJ whole genome shotgun (WGS) entry which is preliminary data.</text>
</comment>
<evidence type="ECO:0000313" key="4">
    <source>
        <dbReference type="EMBL" id="GGU01208.1"/>
    </source>
</evidence>
<dbReference type="RefSeq" id="WP_188848603.1">
    <property type="nucleotide sequence ID" value="NZ_BMQS01000019.1"/>
</dbReference>
<dbReference type="Pfam" id="PF22725">
    <property type="entry name" value="GFO_IDH_MocA_C3"/>
    <property type="match status" value="1"/>
</dbReference>
<dbReference type="GO" id="GO:0000166">
    <property type="term" value="F:nucleotide binding"/>
    <property type="evidence" value="ECO:0007669"/>
    <property type="project" value="InterPro"/>
</dbReference>